<evidence type="ECO:0000256" key="1">
    <source>
        <dbReference type="SAM" id="MobiDB-lite"/>
    </source>
</evidence>
<proteinExistence type="predicted"/>
<dbReference type="Proteomes" id="UP000251314">
    <property type="component" value="Unassembled WGS sequence"/>
</dbReference>
<organism evidence="7 8">
    <name type="scientific">Phytophthora cactorum</name>
    <dbReference type="NCBI Taxonomy" id="29920"/>
    <lineage>
        <taxon>Eukaryota</taxon>
        <taxon>Sar</taxon>
        <taxon>Stramenopiles</taxon>
        <taxon>Oomycota</taxon>
        <taxon>Peronosporomycetes</taxon>
        <taxon>Peronosporales</taxon>
        <taxon>Peronosporaceae</taxon>
        <taxon>Phytophthora</taxon>
    </lineage>
</organism>
<dbReference type="EMBL" id="RCML01000223">
    <property type="protein sequence ID" value="KAG2984892.1"/>
    <property type="molecule type" value="Genomic_DNA"/>
</dbReference>
<dbReference type="EMBL" id="JAENGZ010000959">
    <property type="protein sequence ID" value="KAG6951985.1"/>
    <property type="molecule type" value="Genomic_DNA"/>
</dbReference>
<dbReference type="EMBL" id="RCMG01000234">
    <property type="protein sequence ID" value="KAG2858949.1"/>
    <property type="molecule type" value="Genomic_DNA"/>
</dbReference>
<comment type="caution">
    <text evidence="7">The sequence shown here is derived from an EMBL/GenBank/DDBJ whole genome shotgun (WGS) entry which is preliminary data.</text>
</comment>
<keyword evidence="8" id="KW-1185">Reference proteome</keyword>
<dbReference type="VEuPathDB" id="FungiDB:PC110_g5905"/>
<sequence>MMHALAMIAGAQRCDDSQPGENQLSQVHRRRQLTVQEDIVQLTGQPMNISQALCDIQF</sequence>
<evidence type="ECO:0000313" key="4">
    <source>
        <dbReference type="EMBL" id="KAG2915166.1"/>
    </source>
</evidence>
<reference evidence="6" key="3">
    <citation type="submission" date="2021-01" db="EMBL/GenBank/DDBJ databases">
        <title>Phytophthora aleatoria, a newly-described species from Pinus radiata is distinct from Phytophthora cactorum isolates based on comparative genomics.</title>
        <authorList>
            <person name="Mcdougal R."/>
            <person name="Panda P."/>
            <person name="Williams N."/>
            <person name="Studholme D.J."/>
        </authorList>
    </citation>
    <scope>NUCLEOTIDE SEQUENCE</scope>
    <source>
        <strain evidence="6">NZFS 3830</strain>
    </source>
</reference>
<feature type="region of interest" description="Disordered" evidence="1">
    <location>
        <begin position="1"/>
        <end position="25"/>
    </location>
</feature>
<dbReference type="Proteomes" id="UP000688947">
    <property type="component" value="Unassembled WGS sequence"/>
</dbReference>
<evidence type="ECO:0000313" key="5">
    <source>
        <dbReference type="EMBL" id="KAG2984892.1"/>
    </source>
</evidence>
<dbReference type="EMBL" id="RCMK01000711">
    <property type="protein sequence ID" value="KAG2915166.1"/>
    <property type="molecule type" value="Genomic_DNA"/>
</dbReference>
<protein>
    <submittedName>
        <fullName evidence="7">Uncharacterized protein</fullName>
    </submittedName>
</protein>
<dbReference type="AlphaFoldDB" id="A0A329SLV4"/>
<reference evidence="2" key="2">
    <citation type="submission" date="2018-10" db="EMBL/GenBank/DDBJ databases">
        <title>Effector identification in a new, highly contiguous assembly of the strawberry crown rot pathogen Phytophthora cactorum.</title>
        <authorList>
            <person name="Armitage A.D."/>
            <person name="Nellist C.F."/>
            <person name="Bates H."/>
            <person name="Vickerstaff R.J."/>
            <person name="Harrison R.J."/>
        </authorList>
    </citation>
    <scope>NUCLEOTIDE SEQUENCE</scope>
    <source>
        <strain evidence="2">15-7</strain>
        <strain evidence="3">4032</strain>
        <strain evidence="4">4040</strain>
        <strain evidence="5">P415</strain>
    </source>
</reference>
<reference evidence="7 8" key="1">
    <citation type="submission" date="2018-01" db="EMBL/GenBank/DDBJ databases">
        <title>Draft genome of the strawberry crown rot pathogen Phytophthora cactorum.</title>
        <authorList>
            <person name="Armitage A.D."/>
            <person name="Lysoe E."/>
            <person name="Nellist C.F."/>
            <person name="Harrison R.J."/>
            <person name="Brurberg M.B."/>
        </authorList>
    </citation>
    <scope>NUCLEOTIDE SEQUENCE [LARGE SCALE GENOMIC DNA]</scope>
    <source>
        <strain evidence="7 8">10300</strain>
    </source>
</reference>
<dbReference type="Proteomes" id="UP000736787">
    <property type="component" value="Unassembled WGS sequence"/>
</dbReference>
<dbReference type="Proteomes" id="UP000735874">
    <property type="component" value="Unassembled WGS sequence"/>
</dbReference>
<name>A0A329SLV4_9STRA</name>
<dbReference type="OrthoDB" id="93379at2759"/>
<gene>
    <name evidence="6" type="ORF">JG687_00013279</name>
    <name evidence="7" type="ORF">PC110_g5905</name>
    <name evidence="2" type="ORF">PC113_g9378</name>
    <name evidence="3" type="ORF">PC115_g19168</name>
    <name evidence="4" type="ORF">PC117_g18089</name>
    <name evidence="5" type="ORF">PC118_g8628</name>
</gene>
<dbReference type="EMBL" id="MJFZ01000102">
    <property type="protein sequence ID" value="RAW37857.1"/>
    <property type="molecule type" value="Genomic_DNA"/>
</dbReference>
<evidence type="ECO:0000313" key="7">
    <source>
        <dbReference type="EMBL" id="RAW37857.1"/>
    </source>
</evidence>
<dbReference type="Proteomes" id="UP000697107">
    <property type="component" value="Unassembled WGS sequence"/>
</dbReference>
<dbReference type="EMBL" id="RCMI01001060">
    <property type="protein sequence ID" value="KAG2891529.1"/>
    <property type="molecule type" value="Genomic_DNA"/>
</dbReference>
<accession>A0A329SLV4</accession>
<evidence type="ECO:0000313" key="3">
    <source>
        <dbReference type="EMBL" id="KAG2891529.1"/>
    </source>
</evidence>
<evidence type="ECO:0000313" key="6">
    <source>
        <dbReference type="EMBL" id="KAG6951985.1"/>
    </source>
</evidence>
<dbReference type="Proteomes" id="UP000774804">
    <property type="component" value="Unassembled WGS sequence"/>
</dbReference>
<evidence type="ECO:0000313" key="8">
    <source>
        <dbReference type="Proteomes" id="UP000251314"/>
    </source>
</evidence>
<evidence type="ECO:0000313" key="2">
    <source>
        <dbReference type="EMBL" id="KAG2858949.1"/>
    </source>
</evidence>